<comment type="caution">
    <text evidence="1">The sequence shown here is derived from an EMBL/GenBank/DDBJ whole genome shotgun (WGS) entry which is preliminary data.</text>
</comment>
<protein>
    <submittedName>
        <fullName evidence="1">Uncharacterized protein</fullName>
    </submittedName>
</protein>
<evidence type="ECO:0000313" key="2">
    <source>
        <dbReference type="Proteomes" id="UP001234297"/>
    </source>
</evidence>
<dbReference type="EMBL" id="CM056812">
    <property type="protein sequence ID" value="KAJ8617726.1"/>
    <property type="molecule type" value="Genomic_DNA"/>
</dbReference>
<gene>
    <name evidence="1" type="ORF">MRB53_013912</name>
</gene>
<sequence>MTTTPLVDVSCWSYLLVVQFSEEHMVLSEMWVREICSVWWQLPPLNSNSNRELTRLDCKSTNWAQLVSMSDADDGGGGRRWGLLESWRMAGWC</sequence>
<accession>A0ACC2K9H4</accession>
<name>A0ACC2K9H4_PERAE</name>
<dbReference type="Proteomes" id="UP001234297">
    <property type="component" value="Chromosome 4"/>
</dbReference>
<keyword evidence="2" id="KW-1185">Reference proteome</keyword>
<organism evidence="1 2">
    <name type="scientific">Persea americana</name>
    <name type="common">Avocado</name>
    <dbReference type="NCBI Taxonomy" id="3435"/>
    <lineage>
        <taxon>Eukaryota</taxon>
        <taxon>Viridiplantae</taxon>
        <taxon>Streptophyta</taxon>
        <taxon>Embryophyta</taxon>
        <taxon>Tracheophyta</taxon>
        <taxon>Spermatophyta</taxon>
        <taxon>Magnoliopsida</taxon>
        <taxon>Magnoliidae</taxon>
        <taxon>Laurales</taxon>
        <taxon>Lauraceae</taxon>
        <taxon>Persea</taxon>
    </lineage>
</organism>
<evidence type="ECO:0000313" key="1">
    <source>
        <dbReference type="EMBL" id="KAJ8617726.1"/>
    </source>
</evidence>
<proteinExistence type="predicted"/>
<reference evidence="1 2" key="1">
    <citation type="journal article" date="2022" name="Hortic Res">
        <title>A haplotype resolved chromosomal level avocado genome allows analysis of novel avocado genes.</title>
        <authorList>
            <person name="Nath O."/>
            <person name="Fletcher S.J."/>
            <person name="Hayward A."/>
            <person name="Shaw L.M."/>
            <person name="Masouleh A.K."/>
            <person name="Furtado A."/>
            <person name="Henry R.J."/>
            <person name="Mitter N."/>
        </authorList>
    </citation>
    <scope>NUCLEOTIDE SEQUENCE [LARGE SCALE GENOMIC DNA]</scope>
    <source>
        <strain evidence="2">cv. Hass</strain>
    </source>
</reference>